<dbReference type="Pfam" id="PF05239">
    <property type="entry name" value="PRC"/>
    <property type="match status" value="1"/>
</dbReference>
<organism evidence="4 5">
    <name type="scientific">Corynebacterium hansenii</name>
    <dbReference type="NCBI Taxonomy" id="394964"/>
    <lineage>
        <taxon>Bacteria</taxon>
        <taxon>Bacillati</taxon>
        <taxon>Actinomycetota</taxon>
        <taxon>Actinomycetes</taxon>
        <taxon>Mycobacteriales</taxon>
        <taxon>Corynebacteriaceae</taxon>
        <taxon>Corynebacterium</taxon>
    </lineage>
</organism>
<gene>
    <name evidence="4" type="ORF">ACFORJ_06575</name>
</gene>
<evidence type="ECO:0000313" key="4">
    <source>
        <dbReference type="EMBL" id="MFC3849829.1"/>
    </source>
</evidence>
<dbReference type="InterPro" id="IPR014747">
    <property type="entry name" value="Bac_photo_RC_H_C"/>
</dbReference>
<evidence type="ECO:0000313" key="5">
    <source>
        <dbReference type="Proteomes" id="UP001595751"/>
    </source>
</evidence>
<protein>
    <submittedName>
        <fullName evidence="4">PRC and DUF2382 domain-containing protein</fullName>
    </submittedName>
</protein>
<dbReference type="PANTHER" id="PTHR38463">
    <property type="entry name" value="STRESS RESPONSE PROTEIN YSNF"/>
    <property type="match status" value="1"/>
</dbReference>
<feature type="compositionally biased region" description="Basic and acidic residues" evidence="1">
    <location>
        <begin position="212"/>
        <end position="227"/>
    </location>
</feature>
<comment type="caution">
    <text evidence="4">The sequence shown here is derived from an EMBL/GenBank/DDBJ whole genome shotgun (WGS) entry which is preliminary data.</text>
</comment>
<feature type="region of interest" description="Disordered" evidence="1">
    <location>
        <begin position="261"/>
        <end position="294"/>
    </location>
</feature>
<dbReference type="Gene3D" id="3.90.50.10">
    <property type="entry name" value="Photosynthetic Reaction Center, subunit H, domain 2"/>
    <property type="match status" value="1"/>
</dbReference>
<feature type="compositionally biased region" description="Gly residues" evidence="1">
    <location>
        <begin position="130"/>
        <end position="140"/>
    </location>
</feature>
<dbReference type="PANTHER" id="PTHR38463:SF1">
    <property type="entry name" value="STRESS RESPONSE PROTEIN YSNF"/>
    <property type="match status" value="1"/>
</dbReference>
<reference evidence="5" key="1">
    <citation type="journal article" date="2019" name="Int. J. Syst. Evol. Microbiol.">
        <title>The Global Catalogue of Microorganisms (GCM) 10K type strain sequencing project: providing services to taxonomists for standard genome sequencing and annotation.</title>
        <authorList>
            <consortium name="The Broad Institute Genomics Platform"/>
            <consortium name="The Broad Institute Genome Sequencing Center for Infectious Disease"/>
            <person name="Wu L."/>
            <person name="Ma J."/>
        </authorList>
    </citation>
    <scope>NUCLEOTIDE SEQUENCE [LARGE SCALE GENOMIC DNA]</scope>
    <source>
        <strain evidence="5">CCUG 53252</strain>
    </source>
</reference>
<evidence type="ECO:0000259" key="3">
    <source>
        <dbReference type="Pfam" id="PF09557"/>
    </source>
</evidence>
<accession>A0ABV7ZPV1</accession>
<feature type="region of interest" description="Disordered" evidence="1">
    <location>
        <begin position="81"/>
        <end position="165"/>
    </location>
</feature>
<dbReference type="Proteomes" id="UP001595751">
    <property type="component" value="Unassembled WGS sequence"/>
</dbReference>
<feature type="domain" description="DUF2382" evidence="3">
    <location>
        <begin position="169"/>
        <end position="281"/>
    </location>
</feature>
<dbReference type="InterPro" id="IPR011033">
    <property type="entry name" value="PRC_barrel-like_sf"/>
</dbReference>
<proteinExistence type="predicted"/>
<name>A0ABV7ZPV1_9CORY</name>
<keyword evidence="5" id="KW-1185">Reference proteome</keyword>
<evidence type="ECO:0000259" key="2">
    <source>
        <dbReference type="Pfam" id="PF05239"/>
    </source>
</evidence>
<feature type="region of interest" description="Disordered" evidence="1">
    <location>
        <begin position="212"/>
        <end position="237"/>
    </location>
</feature>
<dbReference type="InterPro" id="IPR052967">
    <property type="entry name" value="Stress_Response_Assoc"/>
</dbReference>
<sequence length="294" mass="32863">MTTEKNIKDLFNATAYDRNGDKLGSIKEVFVDDNTGQPTFIEVGHGLFGMASSLVPMRGHRLSGDELKLAFDKDRIKDAPNLDADEHLTPEDQRRIYEHYRLTDARDEERYASDDRRDRDHGRREAAAGAGAGAGAGLGAAGERAESRPGQVHDHPDHGHRDHAGDDAMIRSEERLNVDKQNVETGEVRLRKHVVTDTETVEVPVTREEVRVEREPITDADARDLSGRDAAIGEDEASVTLHEERVNVSKESVPVEKVRLDKETVRDTETHTEEVRKEQIDADGLEGRDGRHAR</sequence>
<dbReference type="InterPro" id="IPR027275">
    <property type="entry name" value="PRC-brl_dom"/>
</dbReference>
<evidence type="ECO:0000256" key="1">
    <source>
        <dbReference type="SAM" id="MobiDB-lite"/>
    </source>
</evidence>
<dbReference type="EMBL" id="JBHRZN010000002">
    <property type="protein sequence ID" value="MFC3849829.1"/>
    <property type="molecule type" value="Genomic_DNA"/>
</dbReference>
<dbReference type="SUPFAM" id="SSF50346">
    <property type="entry name" value="PRC-barrel domain"/>
    <property type="match status" value="1"/>
</dbReference>
<feature type="compositionally biased region" description="Basic and acidic residues" evidence="1">
    <location>
        <begin position="143"/>
        <end position="165"/>
    </location>
</feature>
<dbReference type="NCBIfam" id="TIGR02271">
    <property type="entry name" value="YsnF/AvaK domain"/>
    <property type="match status" value="1"/>
</dbReference>
<dbReference type="RefSeq" id="WP_290288934.1">
    <property type="nucleotide sequence ID" value="NZ_CP047211.1"/>
</dbReference>
<feature type="domain" description="PRC-barrel" evidence="2">
    <location>
        <begin position="4"/>
        <end position="74"/>
    </location>
</feature>
<feature type="compositionally biased region" description="Basic and acidic residues" evidence="1">
    <location>
        <begin position="81"/>
        <end position="126"/>
    </location>
</feature>
<dbReference type="InterPro" id="IPR019060">
    <property type="entry name" value="DUF2382"/>
</dbReference>
<dbReference type="Pfam" id="PF09557">
    <property type="entry name" value="DUF2382"/>
    <property type="match status" value="1"/>
</dbReference>